<keyword evidence="4" id="KW-0862">Zinc</keyword>
<feature type="compositionally biased region" description="Low complexity" evidence="6">
    <location>
        <begin position="65"/>
        <end position="75"/>
    </location>
</feature>
<feature type="compositionally biased region" description="Basic and acidic residues" evidence="6">
    <location>
        <begin position="230"/>
        <end position="241"/>
    </location>
</feature>
<dbReference type="Gene3D" id="3.30.160.60">
    <property type="entry name" value="Classic Zinc Finger"/>
    <property type="match status" value="1"/>
</dbReference>
<dbReference type="Proteomes" id="UP000694844">
    <property type="component" value="Chromosome 3"/>
</dbReference>
<dbReference type="AlphaFoldDB" id="A0A8B8DJW8"/>
<evidence type="ECO:0000256" key="1">
    <source>
        <dbReference type="ARBA" id="ARBA00022723"/>
    </source>
</evidence>
<dbReference type="OrthoDB" id="6125265at2759"/>
<evidence type="ECO:0000256" key="3">
    <source>
        <dbReference type="ARBA" id="ARBA00022771"/>
    </source>
</evidence>
<feature type="region of interest" description="Disordered" evidence="6">
    <location>
        <begin position="472"/>
        <end position="498"/>
    </location>
</feature>
<feature type="region of interest" description="Disordered" evidence="6">
    <location>
        <begin position="230"/>
        <end position="283"/>
    </location>
</feature>
<protein>
    <submittedName>
        <fullName evidence="9">Zinc finger protein 570-like</fullName>
    </submittedName>
</protein>
<keyword evidence="3 5" id="KW-0863">Zinc-finger</keyword>
<evidence type="ECO:0000256" key="5">
    <source>
        <dbReference type="PROSITE-ProRule" id="PRU00042"/>
    </source>
</evidence>
<evidence type="ECO:0000256" key="4">
    <source>
        <dbReference type="ARBA" id="ARBA00022833"/>
    </source>
</evidence>
<dbReference type="RefSeq" id="XP_022328447.1">
    <property type="nucleotide sequence ID" value="XM_022472739.1"/>
</dbReference>
<dbReference type="PANTHER" id="PTHR24408:SF58">
    <property type="entry name" value="TRANSCRIPTION FACTOR (TFIIIA), PUTATIVE (AFU_ORTHOLOGUE AFUA_1G05150)-RELATED"/>
    <property type="match status" value="1"/>
</dbReference>
<feature type="region of interest" description="Disordered" evidence="6">
    <location>
        <begin position="49"/>
        <end position="113"/>
    </location>
</feature>
<dbReference type="InterPro" id="IPR013087">
    <property type="entry name" value="Znf_C2H2_type"/>
</dbReference>
<dbReference type="SMART" id="SM00355">
    <property type="entry name" value="ZnF_C2H2"/>
    <property type="match status" value="3"/>
</dbReference>
<dbReference type="PROSITE" id="PS00028">
    <property type="entry name" value="ZINC_FINGER_C2H2_1"/>
    <property type="match status" value="2"/>
</dbReference>
<dbReference type="PROSITE" id="PS50157">
    <property type="entry name" value="ZINC_FINGER_C2H2_2"/>
    <property type="match status" value="2"/>
</dbReference>
<feature type="region of interest" description="Disordered" evidence="6">
    <location>
        <begin position="307"/>
        <end position="327"/>
    </location>
</feature>
<accession>A0A8B8DJW8</accession>
<dbReference type="KEGG" id="cvn:111127525"/>
<keyword evidence="1" id="KW-0479">Metal-binding</keyword>
<keyword evidence="2" id="KW-0677">Repeat</keyword>
<name>A0A8B8DJW8_CRAVI</name>
<dbReference type="GO" id="GO:0000981">
    <property type="term" value="F:DNA-binding transcription factor activity, RNA polymerase II-specific"/>
    <property type="evidence" value="ECO:0007669"/>
    <property type="project" value="TreeGrafter"/>
</dbReference>
<dbReference type="GO" id="GO:0043565">
    <property type="term" value="F:sequence-specific DNA binding"/>
    <property type="evidence" value="ECO:0007669"/>
    <property type="project" value="TreeGrafter"/>
</dbReference>
<keyword evidence="8" id="KW-1185">Reference proteome</keyword>
<dbReference type="GO" id="GO:0005634">
    <property type="term" value="C:nucleus"/>
    <property type="evidence" value="ECO:0007669"/>
    <property type="project" value="TreeGrafter"/>
</dbReference>
<feature type="domain" description="C2H2-type" evidence="7">
    <location>
        <begin position="510"/>
        <end position="541"/>
    </location>
</feature>
<evidence type="ECO:0000313" key="9">
    <source>
        <dbReference type="RefSeq" id="XP_022328447.1"/>
    </source>
</evidence>
<dbReference type="PANTHER" id="PTHR24408">
    <property type="entry name" value="ZINC FINGER PROTEIN"/>
    <property type="match status" value="1"/>
</dbReference>
<dbReference type="GeneID" id="111127525"/>
<gene>
    <name evidence="9" type="primary">LOC111127525</name>
</gene>
<evidence type="ECO:0000256" key="2">
    <source>
        <dbReference type="ARBA" id="ARBA00022737"/>
    </source>
</evidence>
<evidence type="ECO:0000256" key="6">
    <source>
        <dbReference type="SAM" id="MobiDB-lite"/>
    </source>
</evidence>
<organism evidence="8 9">
    <name type="scientific">Crassostrea virginica</name>
    <name type="common">Eastern oyster</name>
    <dbReference type="NCBI Taxonomy" id="6565"/>
    <lineage>
        <taxon>Eukaryota</taxon>
        <taxon>Metazoa</taxon>
        <taxon>Spiralia</taxon>
        <taxon>Lophotrochozoa</taxon>
        <taxon>Mollusca</taxon>
        <taxon>Bivalvia</taxon>
        <taxon>Autobranchia</taxon>
        <taxon>Pteriomorphia</taxon>
        <taxon>Ostreida</taxon>
        <taxon>Ostreoidea</taxon>
        <taxon>Ostreidae</taxon>
        <taxon>Crassostrea</taxon>
    </lineage>
</organism>
<proteinExistence type="predicted"/>
<feature type="domain" description="C2H2-type" evidence="7">
    <location>
        <begin position="633"/>
        <end position="659"/>
    </location>
</feature>
<evidence type="ECO:0000259" key="7">
    <source>
        <dbReference type="PROSITE" id="PS50157"/>
    </source>
</evidence>
<dbReference type="GO" id="GO:0008270">
    <property type="term" value="F:zinc ion binding"/>
    <property type="evidence" value="ECO:0007669"/>
    <property type="project" value="UniProtKB-KW"/>
</dbReference>
<reference evidence="9" key="1">
    <citation type="submission" date="2025-08" db="UniProtKB">
        <authorList>
            <consortium name="RefSeq"/>
        </authorList>
    </citation>
    <scope>IDENTIFICATION</scope>
    <source>
        <tissue evidence="9">Whole sample</tissue>
    </source>
</reference>
<sequence>MEEKINQILQSAIISICSQHYSETLEVDGIVCISSQQTNLRHVVRIHQTVEPNNKHHGPTGSRDSSPAPAPNSAPQWVDQQRRLGMQGERTKSRKRSRNTEDSDPDFNCSISNSAENFPTIVKQLHKRKSRAQKINNYTEYDSEECDSPDYGSDAQDGRYGVGDGRLGEEQLGSASVLLKLLAKPHKTSMLANTSKSTLANPSIEMVNLEGSVKTGMEYQIKLNDGSVTRKEVTPNEEIRAKSPPPVVKDEPIWDGEYGGMNPSEQNGVAAKDKKEDSSTALNADAAERNSILMKILEGKSLREAYKSEYGSSPRPESQSFEEKTKSEQENSLLYRLPFVSFQDLFPQNSQDILPNENNNSRKRVVGPKKPLTLQTLEYTKSSTGLGITNACTAMQKNQSEQKYSTRLSSGKKNPISYQEMLGAVSYSSEDEKDQGERDLDEESYIPQQSEYNNIAQEAEIVESEIKTGAKRRKMGPRCKVTGKRENSKAANGEEPVKPKPTVVCSNDRFECSICGRIFDNRALRDMHEDAERAEHFFKCPLCDGFFGSEESKLIHMQDRHGIATKEFAEERANKKVSSAKIKSAGKRKESMLFKKVVTGQEDKEDFSEKGSENSSDSLVLDIKQEKTSENAIECDMCDMKFLGNQELKVHMQTFHGAE</sequence>
<evidence type="ECO:0000313" key="8">
    <source>
        <dbReference type="Proteomes" id="UP000694844"/>
    </source>
</evidence>